<evidence type="ECO:0000259" key="9">
    <source>
        <dbReference type="PROSITE" id="PS51455"/>
    </source>
</evidence>
<dbReference type="Gene3D" id="1.20.1070.10">
    <property type="entry name" value="Rhodopsin 7-helix transmembrane proteins"/>
    <property type="match status" value="1"/>
</dbReference>
<dbReference type="InterPro" id="IPR023610">
    <property type="entry name" value="PInositol-4/5-P-5/4-kinase"/>
</dbReference>
<sequence length="1164" mass="130854">MLPTRHGRNGRPETSWLLLPKFYVYVGALAIFAVGALFGGGYYQTSGGRSAMTPVFRRFAAPKPTVLVTGGLGFIGSHVVEDLLTNNFEVVVYDDMSNGKNFNRGAAAVLVKDITVVDDFSFIIHKIDYVVHLAAAISVEESTRLPEKYERINVEGSRKVLDWAVKNGVKRVVAASSAATYGTPLPENLPLSEETATGGICAYATTKFQMEHLMKQFNEDYGLPSTALRFFNVYGPRQDPHSSYSGVVSWFMEQAKINGTLKVTGDGEQYRDFVYVKDVARAIRTAMLLGDDEFDVFNVCTGIKSTVKSVAQRIVEKFGSSAAIVNVPFRSGDVKESVCSPVKATSKLGFTASYDFSDGIGETRDWFLSLPKQSNKQRRHTVAHSLDAAKDTHLPSHLFSTACPCMKPNRNYVLADARPDSLPTQTGAFISVISCSVIVLSFLLKRKWRRHPNPLIYWKAVVDLLYALRFQFSWDVYTNPLGCRALATFTQLCTFSSECWFLCMSFHLYQCSTNPFTNLKQNLQWYHIFSWGTGALFAALLWVSSVEFDPKVHPACFVDETVADELVMYYVVVILAVLCAVVFAVLETQTHPFGGMKEALEAKKDVIRSARIFTVAYIIYQIILISFWVADVLFLGDRPRALQLVRDASSFLQTAKGLIDLVIWVAINGYPHVDCRARETFDSDRYSDVDIDLQPQLNVALRKEVLHFTTRGVVAASSNTPMVTDGRRVVHLRLHELGMTVCFDDYSPSCFRDIRKGFGINETLYRKAFLATCHERLQSGGSSGAFMFYTADYSFLVKSVTTSERNVLLDMLPAYISYMKQNPDSHLTRFYGCHSIEMYGQVFSFVVMGNAIGRTSMHQFFDIKGSWVDRNAPAIPPGKTVICTYCSNAFQYGTNESCEYSIRGNHLPHIVLKDNDFHRKLRVPSDISEELVRQLESDSNFLCEQGIMDYSLLLSVHNTKYVVEHSAMDTRQQSPTKRKVNYPVCHPDSDSFLSIATDGAEPTEGSSDEDLDEVESGNRRKFSRNCRYSVVNQYDDSTATIQDDTPLLGRSAHRYMYNSVSYGPADMDSSTSDDSKWIGTRAVEKRGYQACVVVGPDYYTLGVVDMLQTWTWRKRLERLWKTLVLRHDRLGISAAPPRLYAQRFQRKMRDILMVSSASVSFDSN</sequence>
<dbReference type="SUPFAM" id="SSF51735">
    <property type="entry name" value="NAD(P)-binding Rossmann-fold domains"/>
    <property type="match status" value="1"/>
</dbReference>
<feature type="transmembrane region" description="Helical" evidence="7">
    <location>
        <begin position="528"/>
        <end position="546"/>
    </location>
</feature>
<feature type="domain" description="G-protein coupled receptors family 2 profile 2" evidence="8">
    <location>
        <begin position="420"/>
        <end position="668"/>
    </location>
</feature>
<evidence type="ECO:0000256" key="2">
    <source>
        <dbReference type="ARBA" id="ARBA00022692"/>
    </source>
</evidence>
<keyword evidence="5" id="KW-0067">ATP-binding</keyword>
<dbReference type="GO" id="GO:0046854">
    <property type="term" value="P:phosphatidylinositol phosphate biosynthetic process"/>
    <property type="evidence" value="ECO:0007669"/>
    <property type="project" value="TreeGrafter"/>
</dbReference>
<gene>
    <name evidence="10" type="ORF">PF006_g714</name>
</gene>
<dbReference type="InterPro" id="IPR002498">
    <property type="entry name" value="PInositol-4-P-4/5-kinase_core"/>
</dbReference>
<dbReference type="Gene3D" id="3.40.50.720">
    <property type="entry name" value="NAD(P)-binding Rossmann-like Domain"/>
    <property type="match status" value="1"/>
</dbReference>
<feature type="transmembrane region" description="Helical" evidence="7">
    <location>
        <begin position="426"/>
        <end position="444"/>
    </location>
</feature>
<dbReference type="SMART" id="SM00330">
    <property type="entry name" value="PIPKc"/>
    <property type="match status" value="1"/>
</dbReference>
<evidence type="ECO:0000313" key="10">
    <source>
        <dbReference type="EMBL" id="KAE9155316.1"/>
    </source>
</evidence>
<proteinExistence type="predicted"/>
<keyword evidence="2 7" id="KW-0812">Transmembrane</keyword>
<comment type="caution">
    <text evidence="10">The sequence shown here is derived from an EMBL/GenBank/DDBJ whole genome shotgun (WGS) entry which is preliminary data.</text>
</comment>
<evidence type="ECO:0000256" key="4">
    <source>
        <dbReference type="ARBA" id="ARBA00023136"/>
    </source>
</evidence>
<feature type="domain" description="PIPK" evidence="9">
    <location>
        <begin position="677"/>
        <end position="1152"/>
    </location>
</feature>
<evidence type="ECO:0000313" key="11">
    <source>
        <dbReference type="Proteomes" id="UP000440732"/>
    </source>
</evidence>
<dbReference type="InterPro" id="IPR017981">
    <property type="entry name" value="GPCR_2-like_7TM"/>
</dbReference>
<dbReference type="PROSITE" id="PS50261">
    <property type="entry name" value="G_PROTEIN_RECEP_F2_4"/>
    <property type="match status" value="1"/>
</dbReference>
<evidence type="ECO:0000256" key="7">
    <source>
        <dbReference type="SAM" id="Phobius"/>
    </source>
</evidence>
<name>A0A6A3UTI8_9STRA</name>
<feature type="transmembrane region" description="Helical" evidence="7">
    <location>
        <begin position="566"/>
        <end position="586"/>
    </location>
</feature>
<reference evidence="10 11" key="1">
    <citation type="submission" date="2018-08" db="EMBL/GenBank/DDBJ databases">
        <title>Genomic investigation of the strawberry pathogen Phytophthora fragariae indicates pathogenicity is determined by transcriptional variation in three key races.</title>
        <authorList>
            <person name="Adams T.M."/>
            <person name="Armitage A.D."/>
            <person name="Sobczyk M.K."/>
            <person name="Bates H.J."/>
            <person name="Dunwell J.M."/>
            <person name="Nellist C.F."/>
            <person name="Harrison R.J."/>
        </authorList>
    </citation>
    <scope>NUCLEOTIDE SEQUENCE [LARGE SCALE GENOMIC DNA]</scope>
    <source>
        <strain evidence="10 11">NOV-5</strain>
    </source>
</reference>
<keyword evidence="5" id="KW-0418">Kinase</keyword>
<protein>
    <recommendedName>
        <fullName evidence="12">PIPK domain-containing protein</fullName>
    </recommendedName>
</protein>
<dbReference type="AlphaFoldDB" id="A0A6A3UTI8"/>
<dbReference type="InterPro" id="IPR027483">
    <property type="entry name" value="PInositol-4-P-4/5-kinase_C_sf"/>
</dbReference>
<dbReference type="SUPFAM" id="SSF81321">
    <property type="entry name" value="Family A G protein-coupled receptor-like"/>
    <property type="match status" value="1"/>
</dbReference>
<evidence type="ECO:0008006" key="12">
    <source>
        <dbReference type="Google" id="ProtNLM"/>
    </source>
</evidence>
<feature type="transmembrane region" description="Helical" evidence="7">
    <location>
        <begin position="22"/>
        <end position="43"/>
    </location>
</feature>
<dbReference type="SUPFAM" id="SSF56104">
    <property type="entry name" value="SAICAR synthase-like"/>
    <property type="match status" value="1"/>
</dbReference>
<evidence type="ECO:0000256" key="5">
    <source>
        <dbReference type="PROSITE-ProRule" id="PRU00781"/>
    </source>
</evidence>
<dbReference type="InterPro" id="IPR000832">
    <property type="entry name" value="GPCR_2_secretin-like"/>
</dbReference>
<dbReference type="GO" id="GO:0005886">
    <property type="term" value="C:plasma membrane"/>
    <property type="evidence" value="ECO:0007669"/>
    <property type="project" value="TreeGrafter"/>
</dbReference>
<dbReference type="GO" id="GO:0016308">
    <property type="term" value="F:1-phosphatidylinositol-4-phosphate 5-kinase activity"/>
    <property type="evidence" value="ECO:0007669"/>
    <property type="project" value="TreeGrafter"/>
</dbReference>
<dbReference type="CDD" id="cd00139">
    <property type="entry name" value="PIPKc"/>
    <property type="match status" value="1"/>
</dbReference>
<dbReference type="PANTHER" id="PTHR23086">
    <property type="entry name" value="PHOSPHATIDYLINOSITOL-4-PHOSPHATE 5-KINASE"/>
    <property type="match status" value="1"/>
</dbReference>
<feature type="transmembrane region" description="Helical" evidence="7">
    <location>
        <begin position="612"/>
        <end position="636"/>
    </location>
</feature>
<dbReference type="EMBL" id="QXGA01000016">
    <property type="protein sequence ID" value="KAE9155316.1"/>
    <property type="molecule type" value="Genomic_DNA"/>
</dbReference>
<dbReference type="GO" id="GO:0004930">
    <property type="term" value="F:G protein-coupled receptor activity"/>
    <property type="evidence" value="ECO:0007669"/>
    <property type="project" value="InterPro"/>
</dbReference>
<dbReference type="InterPro" id="IPR027484">
    <property type="entry name" value="PInositol-4-P-5-kinase_N"/>
</dbReference>
<keyword evidence="4 7" id="KW-0472">Membrane</keyword>
<organism evidence="10 11">
    <name type="scientific">Phytophthora fragariae</name>
    <dbReference type="NCBI Taxonomy" id="53985"/>
    <lineage>
        <taxon>Eukaryota</taxon>
        <taxon>Sar</taxon>
        <taxon>Stramenopiles</taxon>
        <taxon>Oomycota</taxon>
        <taxon>Peronosporomycetes</taxon>
        <taxon>Peronosporales</taxon>
        <taxon>Peronosporaceae</taxon>
        <taxon>Phytophthora</taxon>
    </lineage>
</organism>
<comment type="subcellular location">
    <subcellularLocation>
        <location evidence="1">Membrane</location>
        <topology evidence="1">Multi-pass membrane protein</topology>
    </subcellularLocation>
</comment>
<dbReference type="GO" id="GO:0007166">
    <property type="term" value="P:cell surface receptor signaling pathway"/>
    <property type="evidence" value="ECO:0007669"/>
    <property type="project" value="InterPro"/>
</dbReference>
<evidence type="ECO:0000256" key="3">
    <source>
        <dbReference type="ARBA" id="ARBA00022989"/>
    </source>
</evidence>
<dbReference type="InterPro" id="IPR001509">
    <property type="entry name" value="Epimerase_deHydtase"/>
</dbReference>
<dbReference type="InterPro" id="IPR036291">
    <property type="entry name" value="NAD(P)-bd_dom_sf"/>
</dbReference>
<dbReference type="Pfam" id="PF01370">
    <property type="entry name" value="Epimerase"/>
    <property type="match status" value="1"/>
</dbReference>
<dbReference type="Gene3D" id="3.30.800.10">
    <property type="entry name" value="Phosphatidylinositol Phosphate Kinase II Beta"/>
    <property type="match status" value="1"/>
</dbReference>
<feature type="compositionally biased region" description="Acidic residues" evidence="6">
    <location>
        <begin position="1006"/>
        <end position="1015"/>
    </location>
</feature>
<keyword evidence="3 7" id="KW-1133">Transmembrane helix</keyword>
<dbReference type="Gene3D" id="3.30.810.10">
    <property type="entry name" value="2-Layer Sandwich"/>
    <property type="match status" value="1"/>
</dbReference>
<keyword evidence="5" id="KW-0808">Transferase</keyword>
<keyword evidence="5" id="KW-0547">Nucleotide-binding</keyword>
<accession>A0A6A3UTI8</accession>
<dbReference type="Proteomes" id="UP000440732">
    <property type="component" value="Unassembled WGS sequence"/>
</dbReference>
<evidence type="ECO:0000256" key="6">
    <source>
        <dbReference type="SAM" id="MobiDB-lite"/>
    </source>
</evidence>
<evidence type="ECO:0000259" key="8">
    <source>
        <dbReference type="PROSITE" id="PS50261"/>
    </source>
</evidence>
<dbReference type="GO" id="GO:0005524">
    <property type="term" value="F:ATP binding"/>
    <property type="evidence" value="ECO:0007669"/>
    <property type="project" value="UniProtKB-UniRule"/>
</dbReference>
<dbReference type="Pfam" id="PF01504">
    <property type="entry name" value="PIP5K"/>
    <property type="match status" value="1"/>
</dbReference>
<dbReference type="Pfam" id="PF00002">
    <property type="entry name" value="7tm_2"/>
    <property type="match status" value="1"/>
</dbReference>
<dbReference type="PANTHER" id="PTHR23086:SF8">
    <property type="entry name" value="PHOSPHATIDYLINOSITOL 5-PHOSPHATE 4-KINASE, ISOFORM A"/>
    <property type="match status" value="1"/>
</dbReference>
<evidence type="ECO:0000256" key="1">
    <source>
        <dbReference type="ARBA" id="ARBA00004141"/>
    </source>
</evidence>
<dbReference type="PROSITE" id="PS51455">
    <property type="entry name" value="PIPK"/>
    <property type="match status" value="1"/>
</dbReference>
<feature type="region of interest" description="Disordered" evidence="6">
    <location>
        <begin position="993"/>
        <end position="1018"/>
    </location>
</feature>
<dbReference type="Gene3D" id="3.90.25.10">
    <property type="entry name" value="UDP-galactose 4-epimerase, domain 1"/>
    <property type="match status" value="1"/>
</dbReference>